<keyword evidence="8" id="KW-1185">Reference proteome</keyword>
<keyword evidence="4 5" id="KW-0472">Membrane</keyword>
<dbReference type="OrthoDB" id="3701077at2"/>
<dbReference type="Pfam" id="PF02656">
    <property type="entry name" value="DUF202"/>
    <property type="match status" value="1"/>
</dbReference>
<dbReference type="KEGG" id="sdd:D9753_28395"/>
<evidence type="ECO:0000256" key="2">
    <source>
        <dbReference type="ARBA" id="ARBA00022692"/>
    </source>
</evidence>
<evidence type="ECO:0000313" key="7">
    <source>
        <dbReference type="EMBL" id="AYN42162.1"/>
    </source>
</evidence>
<evidence type="ECO:0000256" key="4">
    <source>
        <dbReference type="ARBA" id="ARBA00023136"/>
    </source>
</evidence>
<comment type="subcellular location">
    <subcellularLocation>
        <location evidence="1">Endomembrane system</location>
        <topology evidence="1">Multi-pass membrane protein</topology>
    </subcellularLocation>
</comment>
<evidence type="ECO:0000256" key="5">
    <source>
        <dbReference type="SAM" id="Phobius"/>
    </source>
</evidence>
<sequence>MTAAAGSDPAGRDPGLQPERTRLAWRRTTLSAAVAAVFAVKSALHDGAPAGAVVVCAVCCGLWLAFLWVAHQRIRALSVGTPPPALAPRHAAAAVLCAVATAVCAAVLVLGPARWAPAFGSAHGAPAGGSGHVSRQVRPPHWTTYRPVGIMSRDVFTRS</sequence>
<dbReference type="AlphaFoldDB" id="A0A3G2JP76"/>
<dbReference type="GO" id="GO:0012505">
    <property type="term" value="C:endomembrane system"/>
    <property type="evidence" value="ECO:0007669"/>
    <property type="project" value="UniProtKB-SubCell"/>
</dbReference>
<dbReference type="Proteomes" id="UP000268329">
    <property type="component" value="Chromosome"/>
</dbReference>
<dbReference type="EMBL" id="CP033073">
    <property type="protein sequence ID" value="AYN42162.1"/>
    <property type="molecule type" value="Genomic_DNA"/>
</dbReference>
<proteinExistence type="predicted"/>
<evidence type="ECO:0000256" key="3">
    <source>
        <dbReference type="ARBA" id="ARBA00022989"/>
    </source>
</evidence>
<organism evidence="7 8">
    <name type="scientific">Streptomyces dangxiongensis</name>
    <dbReference type="NCBI Taxonomy" id="1442032"/>
    <lineage>
        <taxon>Bacteria</taxon>
        <taxon>Bacillati</taxon>
        <taxon>Actinomycetota</taxon>
        <taxon>Actinomycetes</taxon>
        <taxon>Kitasatosporales</taxon>
        <taxon>Streptomycetaceae</taxon>
        <taxon>Streptomyces</taxon>
    </lineage>
</organism>
<feature type="transmembrane region" description="Helical" evidence="5">
    <location>
        <begin position="50"/>
        <end position="70"/>
    </location>
</feature>
<dbReference type="InterPro" id="IPR003807">
    <property type="entry name" value="DUF202"/>
</dbReference>
<reference evidence="7 8" key="1">
    <citation type="submission" date="2018-10" db="EMBL/GenBank/DDBJ databases">
        <title>The genome of Streptomyces dangxiongensis Z022.</title>
        <authorList>
            <person name="Zhang B."/>
        </authorList>
    </citation>
    <scope>NUCLEOTIDE SEQUENCE [LARGE SCALE GENOMIC DNA]</scope>
    <source>
        <strain evidence="7 8">Z022</strain>
    </source>
</reference>
<protein>
    <submittedName>
        <fullName evidence="7">DUF202 domain-containing protein</fullName>
    </submittedName>
</protein>
<accession>A0A3G2JP76</accession>
<evidence type="ECO:0000313" key="8">
    <source>
        <dbReference type="Proteomes" id="UP000268329"/>
    </source>
</evidence>
<feature type="transmembrane region" description="Helical" evidence="5">
    <location>
        <begin position="91"/>
        <end position="111"/>
    </location>
</feature>
<evidence type="ECO:0000259" key="6">
    <source>
        <dbReference type="Pfam" id="PF02656"/>
    </source>
</evidence>
<keyword evidence="3 5" id="KW-1133">Transmembrane helix</keyword>
<name>A0A3G2JP76_9ACTN</name>
<gene>
    <name evidence="7" type="ORF">D9753_28395</name>
</gene>
<feature type="domain" description="DUF202" evidence="6">
    <location>
        <begin position="13"/>
        <end position="76"/>
    </location>
</feature>
<keyword evidence="2 5" id="KW-0812">Transmembrane</keyword>
<evidence type="ECO:0000256" key="1">
    <source>
        <dbReference type="ARBA" id="ARBA00004127"/>
    </source>
</evidence>